<dbReference type="PANTHER" id="PTHR43394:SF27">
    <property type="entry name" value="ATP-DEPENDENT TRANSLOCASE ABCB1-LIKE"/>
    <property type="match status" value="1"/>
</dbReference>
<name>T1GL79_MEGSC</name>
<evidence type="ECO:0000256" key="9">
    <source>
        <dbReference type="ARBA" id="ARBA00022967"/>
    </source>
</evidence>
<feature type="domain" description="ABC transporter" evidence="16">
    <location>
        <begin position="193"/>
        <end position="413"/>
    </location>
</feature>
<evidence type="ECO:0000256" key="1">
    <source>
        <dbReference type="ARBA" id="ARBA00004141"/>
    </source>
</evidence>
<evidence type="ECO:0000256" key="2">
    <source>
        <dbReference type="ARBA" id="ARBA00007577"/>
    </source>
</evidence>
<evidence type="ECO:0000313" key="19">
    <source>
        <dbReference type="Proteomes" id="UP000015102"/>
    </source>
</evidence>
<proteinExistence type="inferred from homology"/>
<dbReference type="Gene3D" id="3.40.50.300">
    <property type="entry name" value="P-loop containing nucleotide triphosphate hydrolases"/>
    <property type="match status" value="3"/>
</dbReference>
<keyword evidence="10 15" id="KW-1133">Transmembrane helix</keyword>
<keyword evidence="11 15" id="KW-0472">Membrane</keyword>
<evidence type="ECO:0000256" key="10">
    <source>
        <dbReference type="ARBA" id="ARBA00022989"/>
    </source>
</evidence>
<dbReference type="GO" id="GO:0015421">
    <property type="term" value="F:ABC-type oligopeptide transporter activity"/>
    <property type="evidence" value="ECO:0007669"/>
    <property type="project" value="TreeGrafter"/>
</dbReference>
<dbReference type="GO" id="GO:0097254">
    <property type="term" value="P:renal tubular secretion"/>
    <property type="evidence" value="ECO:0007669"/>
    <property type="project" value="UniProtKB-ARBA"/>
</dbReference>
<dbReference type="CDD" id="cd03249">
    <property type="entry name" value="ABC_MTABC3_MDL1_MDL2"/>
    <property type="match status" value="1"/>
</dbReference>
<dbReference type="GO" id="GO:0016887">
    <property type="term" value="F:ATP hydrolysis activity"/>
    <property type="evidence" value="ECO:0007669"/>
    <property type="project" value="InterPro"/>
</dbReference>
<keyword evidence="5 15" id="KW-0812">Transmembrane</keyword>
<keyword evidence="7" id="KW-0547">Nucleotide-binding</keyword>
<dbReference type="InterPro" id="IPR003593">
    <property type="entry name" value="AAA+_ATPase"/>
</dbReference>
<evidence type="ECO:0000256" key="13">
    <source>
        <dbReference type="ARBA" id="ARBA00034018"/>
    </source>
</evidence>
<evidence type="ECO:0000256" key="8">
    <source>
        <dbReference type="ARBA" id="ARBA00022840"/>
    </source>
</evidence>
<evidence type="ECO:0000256" key="11">
    <source>
        <dbReference type="ARBA" id="ARBA00023136"/>
    </source>
</evidence>
<dbReference type="HOGENOM" id="CLU_000604_17_2_1"/>
<evidence type="ECO:0000256" key="12">
    <source>
        <dbReference type="ARBA" id="ARBA00023180"/>
    </source>
</evidence>
<keyword evidence="6" id="KW-0677">Repeat</keyword>
<evidence type="ECO:0000256" key="7">
    <source>
        <dbReference type="ARBA" id="ARBA00022741"/>
    </source>
</evidence>
<dbReference type="PROSITE" id="PS50893">
    <property type="entry name" value="ABC_TRANSPORTER_2"/>
    <property type="match status" value="2"/>
</dbReference>
<dbReference type="CDD" id="cd18578">
    <property type="entry name" value="ABC_6TM_Pgp_ABCB1_D2_like"/>
    <property type="match status" value="1"/>
</dbReference>
<dbReference type="PANTHER" id="PTHR43394">
    <property type="entry name" value="ATP-DEPENDENT PERMEASE MDL1, MITOCHONDRIAL"/>
    <property type="match status" value="1"/>
</dbReference>
<dbReference type="EMBL" id="CAQQ02394870">
    <property type="status" value="NOT_ANNOTATED_CDS"/>
    <property type="molecule type" value="Genomic_DNA"/>
</dbReference>
<dbReference type="InterPro" id="IPR011527">
    <property type="entry name" value="ABC1_TM_dom"/>
</dbReference>
<feature type="compositionally biased region" description="Basic and acidic residues" evidence="14">
    <location>
        <begin position="420"/>
        <end position="442"/>
    </location>
</feature>
<dbReference type="Proteomes" id="UP000015102">
    <property type="component" value="Unassembled WGS sequence"/>
</dbReference>
<comment type="catalytic activity">
    <reaction evidence="13">
        <text>ATP + H2O + xenobioticSide 1 = ADP + phosphate + xenobioticSide 2.</text>
        <dbReference type="EC" id="7.6.2.2"/>
    </reaction>
</comment>
<dbReference type="SUPFAM" id="SSF52540">
    <property type="entry name" value="P-loop containing nucleoside triphosphate hydrolases"/>
    <property type="match status" value="2"/>
</dbReference>
<dbReference type="SMART" id="SM00382">
    <property type="entry name" value="AAA"/>
    <property type="match status" value="2"/>
</dbReference>
<evidence type="ECO:0000313" key="18">
    <source>
        <dbReference type="EnsemblMetazoa" id="MESCA004274-PA"/>
    </source>
</evidence>
<feature type="domain" description="ABC transmembrane type-1" evidence="17">
    <location>
        <begin position="1"/>
        <end position="158"/>
    </location>
</feature>
<evidence type="ECO:0000256" key="6">
    <source>
        <dbReference type="ARBA" id="ARBA00022737"/>
    </source>
</evidence>
<dbReference type="Pfam" id="PF00005">
    <property type="entry name" value="ABC_tran"/>
    <property type="match status" value="2"/>
</dbReference>
<feature type="region of interest" description="Disordered" evidence="14">
    <location>
        <begin position="420"/>
        <end position="453"/>
    </location>
</feature>
<feature type="transmembrane region" description="Helical" evidence="15">
    <location>
        <begin position="517"/>
        <end position="538"/>
    </location>
</feature>
<evidence type="ECO:0000256" key="15">
    <source>
        <dbReference type="SAM" id="Phobius"/>
    </source>
</evidence>
<evidence type="ECO:0000256" key="4">
    <source>
        <dbReference type="ARBA" id="ARBA00022448"/>
    </source>
</evidence>
<dbReference type="FunFam" id="3.40.50.300:FF:000479">
    <property type="entry name" value="Multidrug resistance protein 1A"/>
    <property type="match status" value="1"/>
</dbReference>
<dbReference type="GO" id="GO:0005524">
    <property type="term" value="F:ATP binding"/>
    <property type="evidence" value="ECO:0007669"/>
    <property type="project" value="UniProtKB-KW"/>
</dbReference>
<feature type="domain" description="ABC transmembrane type-1" evidence="17">
    <location>
        <begin position="476"/>
        <end position="725"/>
    </location>
</feature>
<dbReference type="OMA" id="ADGENRN"/>
<dbReference type="InterPro" id="IPR039421">
    <property type="entry name" value="Type_1_exporter"/>
</dbReference>
<dbReference type="SUPFAM" id="SSF90123">
    <property type="entry name" value="ABC transporter transmembrane region"/>
    <property type="match status" value="2"/>
</dbReference>
<protein>
    <recommendedName>
        <fullName evidence="3">ABC-type xenobiotic transporter</fullName>
        <ecNumber evidence="3">7.6.2.2</ecNumber>
    </recommendedName>
</protein>
<evidence type="ECO:0000259" key="16">
    <source>
        <dbReference type="PROSITE" id="PS50893"/>
    </source>
</evidence>
<reference evidence="19" key="1">
    <citation type="submission" date="2013-02" db="EMBL/GenBank/DDBJ databases">
        <authorList>
            <person name="Hughes D."/>
        </authorList>
    </citation>
    <scope>NUCLEOTIDE SEQUENCE</scope>
    <source>
        <strain>Durham</strain>
        <strain evidence="19">NC isolate 2 -- Noor lab</strain>
    </source>
</reference>
<evidence type="ECO:0000256" key="5">
    <source>
        <dbReference type="ARBA" id="ARBA00022692"/>
    </source>
</evidence>
<dbReference type="Pfam" id="PF00664">
    <property type="entry name" value="ABC_membrane"/>
    <property type="match status" value="3"/>
</dbReference>
<dbReference type="InterPro" id="IPR027417">
    <property type="entry name" value="P-loop_NTPase"/>
</dbReference>
<dbReference type="InterPro" id="IPR036640">
    <property type="entry name" value="ABC1_TM_sf"/>
</dbReference>
<keyword evidence="8" id="KW-0067">ATP-binding</keyword>
<dbReference type="GO" id="GO:0017085">
    <property type="term" value="P:response to insecticide"/>
    <property type="evidence" value="ECO:0007669"/>
    <property type="project" value="UniProtKB-ARBA"/>
</dbReference>
<keyword evidence="19" id="KW-1185">Reference proteome</keyword>
<feature type="transmembrane region" description="Helical" evidence="15">
    <location>
        <begin position="696"/>
        <end position="714"/>
    </location>
</feature>
<keyword evidence="4" id="KW-0813">Transport</keyword>
<dbReference type="EnsemblMetazoa" id="MESCA004274-RA">
    <property type="protein sequence ID" value="MESCA004274-PA"/>
    <property type="gene ID" value="MESCA004274"/>
</dbReference>
<sequence>MCIYFAWELGLISIACFPFTVVATVIIGRVQSKLNLMEISAFSKAGVVAEEVLESIRTVVTFSGTKKEIARYKEYLSPTVKISIRKGLFTGFGNLVMWIIVYVSYGITMWYGTVRIIEDRSSLTPAYTPSVLMIVIWFLCIGAVNIGYGVNQTEAFSAACIAAKSIFSIIELRSRIDPMDGTGHTLNNMRGEIEFKNIVFQYPSRKDIPILKCFNLTINAGETVALVGPSGNGKSTVLQLLQRLYDPRKVKLKSQVGVVGQEPVLFSDTIAENIRFGKPSATYEEIVSAAKIANCHDFISKLPQSYNTKILASGSLSGGQKQRIAIARALIRNPSILILDEATSALDTSSEKKVQEALDKATANRTTLIVSHRLSTITNANKIVFVEKGRIAEQGSHEELMALKGQYYNLTLTHQMEENKSKISENDDKSEGLADTDSKENNSSDGMESSEDEHSKLTMVDLLKMYAPEWKFIVCGSIGAFINGVTFPMWGVLFSIFVNLLSNPDEKYVQHESVMTAIYLAILGLVVGSAALLQNYAFASAGAKMTNRLRIETFSSILGQEMGWFDRKENSVGVLALAYQEIVLQCREQLTVLVGSVIWEAHFLEKSNSMEKKAVENAASIAFESIGFLPTINSLCREKYVLEKFSIEVDKATKVSQKGIRFRGVVFGFGQGIVFIAYGICFAFGGYLIATKDQDYVIITAIAAILIWGSYVLAQAIASASMLSLSLASAGRLQQIVLRRSLMNLSGSVTSDNIQGEVDYKLINFSYPTRPNIAVLRGLNLRIRQGQTVALVGPSGCGKSTCVELLLRHYDPDIGVIDLNHVETTSYNVDSLRSQENIPLSEVVEAAKMANIHSFIVNLPQGYETKLGSRASQLSGGQRQRIAIARALIRNPKILILDEATSALDNESEKIVQEALNNVSKGRTCITIAHRLTTVQNADLICVLKNGVVSEMGKHSELLSLGGLYKEMYDMQAIH</sequence>
<dbReference type="EC" id="7.6.2.2" evidence="3"/>
<dbReference type="GO" id="GO:0008559">
    <property type="term" value="F:ABC-type xenobiotic transporter activity"/>
    <property type="evidence" value="ECO:0007669"/>
    <property type="project" value="UniProtKB-EC"/>
</dbReference>
<comment type="subcellular location">
    <subcellularLocation>
        <location evidence="1">Membrane</location>
        <topology evidence="1">Multi-pass membrane protein</topology>
    </subcellularLocation>
</comment>
<feature type="transmembrane region" description="Helical" evidence="15">
    <location>
        <begin position="472"/>
        <end position="497"/>
    </location>
</feature>
<dbReference type="AlphaFoldDB" id="T1GL79"/>
<dbReference type="InterPro" id="IPR017871">
    <property type="entry name" value="ABC_transporter-like_CS"/>
</dbReference>
<evidence type="ECO:0000256" key="14">
    <source>
        <dbReference type="SAM" id="MobiDB-lite"/>
    </source>
</evidence>
<dbReference type="InterPro" id="IPR003439">
    <property type="entry name" value="ABC_transporter-like_ATP-bd"/>
</dbReference>
<reference evidence="18" key="2">
    <citation type="submission" date="2015-06" db="UniProtKB">
        <authorList>
            <consortium name="EnsemblMetazoa"/>
        </authorList>
    </citation>
    <scope>IDENTIFICATION</scope>
</reference>
<dbReference type="PROSITE" id="PS00211">
    <property type="entry name" value="ABC_TRANSPORTER_1"/>
    <property type="match status" value="2"/>
</dbReference>
<dbReference type="Gene3D" id="1.20.1560.10">
    <property type="entry name" value="ABC transporter type 1, transmembrane domain"/>
    <property type="match status" value="2"/>
</dbReference>
<feature type="transmembrane region" description="Helical" evidence="15">
    <location>
        <begin position="87"/>
        <end position="107"/>
    </location>
</feature>
<keyword evidence="12" id="KW-0325">Glycoprotein</keyword>
<feature type="domain" description="ABC transporter" evidence="16">
    <location>
        <begin position="760"/>
        <end position="971"/>
    </location>
</feature>
<evidence type="ECO:0000256" key="3">
    <source>
        <dbReference type="ARBA" id="ARBA00012191"/>
    </source>
</evidence>
<dbReference type="PROSITE" id="PS50929">
    <property type="entry name" value="ABC_TM1F"/>
    <property type="match status" value="2"/>
</dbReference>
<evidence type="ECO:0000259" key="17">
    <source>
        <dbReference type="PROSITE" id="PS50929"/>
    </source>
</evidence>
<feature type="transmembrane region" description="Helical" evidence="15">
    <location>
        <begin position="664"/>
        <end position="690"/>
    </location>
</feature>
<organism evidence="18 19">
    <name type="scientific">Megaselia scalaris</name>
    <name type="common">Humpbacked fly</name>
    <name type="synonym">Phora scalaris</name>
    <dbReference type="NCBI Taxonomy" id="36166"/>
    <lineage>
        <taxon>Eukaryota</taxon>
        <taxon>Metazoa</taxon>
        <taxon>Ecdysozoa</taxon>
        <taxon>Arthropoda</taxon>
        <taxon>Hexapoda</taxon>
        <taxon>Insecta</taxon>
        <taxon>Pterygota</taxon>
        <taxon>Neoptera</taxon>
        <taxon>Endopterygota</taxon>
        <taxon>Diptera</taxon>
        <taxon>Brachycera</taxon>
        <taxon>Muscomorpha</taxon>
        <taxon>Platypezoidea</taxon>
        <taxon>Phoridae</taxon>
        <taxon>Megaseliini</taxon>
        <taxon>Megaselia</taxon>
    </lineage>
</organism>
<keyword evidence="9" id="KW-1278">Translocase</keyword>
<dbReference type="GO" id="GO:0090374">
    <property type="term" value="P:oligopeptide export from mitochondrion"/>
    <property type="evidence" value="ECO:0007669"/>
    <property type="project" value="TreeGrafter"/>
</dbReference>
<feature type="transmembrane region" description="Helical" evidence="15">
    <location>
        <begin position="127"/>
        <end position="148"/>
    </location>
</feature>
<comment type="similarity">
    <text evidence="2">Belongs to the ABC transporter superfamily. ABCB family. Multidrug resistance exporter (TC 3.A.1.201) subfamily.</text>
</comment>
<dbReference type="GO" id="GO:0005743">
    <property type="term" value="C:mitochondrial inner membrane"/>
    <property type="evidence" value="ECO:0007669"/>
    <property type="project" value="TreeGrafter"/>
</dbReference>
<feature type="transmembrane region" description="Helical" evidence="15">
    <location>
        <begin position="6"/>
        <end position="27"/>
    </location>
</feature>
<accession>T1GL79</accession>
<dbReference type="FunFam" id="3.40.50.300:FF:002695">
    <property type="entry name" value="ABC multidrug transporter, putative"/>
    <property type="match status" value="1"/>
</dbReference>
<dbReference type="STRING" id="36166.T1GL79"/>